<dbReference type="Proteomes" id="UP000003477">
    <property type="component" value="Unassembled WGS sequence"/>
</dbReference>
<comment type="caution">
    <text evidence="1">The sequence shown here is derived from an EMBL/GenBank/DDBJ whole genome shotgun (WGS) entry which is preliminary data.</text>
</comment>
<dbReference type="RefSeq" id="WP_007310971.1">
    <property type="nucleotide sequence ID" value="NZ_AESD01000418.1"/>
</dbReference>
<proteinExistence type="predicted"/>
<accession>G5J5R0</accession>
<evidence type="ECO:0000313" key="2">
    <source>
        <dbReference type="Proteomes" id="UP000003477"/>
    </source>
</evidence>
<organism evidence="1 2">
    <name type="scientific">Crocosphaera watsonii WH 0003</name>
    <dbReference type="NCBI Taxonomy" id="423471"/>
    <lineage>
        <taxon>Bacteria</taxon>
        <taxon>Bacillati</taxon>
        <taxon>Cyanobacteriota</taxon>
        <taxon>Cyanophyceae</taxon>
        <taxon>Oscillatoriophycideae</taxon>
        <taxon>Chroococcales</taxon>
        <taxon>Aphanothecaceae</taxon>
        <taxon>Crocosphaera</taxon>
    </lineage>
</organism>
<dbReference type="PATRIC" id="fig|423471.3.peg.2647"/>
<gene>
    <name evidence="1" type="ORF">CWATWH0003_2815</name>
</gene>
<evidence type="ECO:0000313" key="1">
    <source>
        <dbReference type="EMBL" id="EHJ12481.1"/>
    </source>
</evidence>
<protein>
    <recommendedName>
        <fullName evidence="3">CopG family transcriptional regulator</fullName>
    </recommendedName>
</protein>
<dbReference type="GeneID" id="88766447"/>
<dbReference type="EMBL" id="AESD01000418">
    <property type="protein sequence ID" value="EHJ12481.1"/>
    <property type="molecule type" value="Genomic_DNA"/>
</dbReference>
<sequence length="98" mass="11474">MKIETLKQRLKKDRPMKTITLRIPEDVVEDLERIAPILGFSGYQPLMRTYIGQGLREDLEKLENSPFWELIESLKRHGVEEDIINNALEEITYNSDNS</sequence>
<name>G5J5R0_CROWT</name>
<evidence type="ECO:0008006" key="3">
    <source>
        <dbReference type="Google" id="ProtNLM"/>
    </source>
</evidence>
<dbReference type="AlphaFoldDB" id="G5J5R0"/>
<reference evidence="1 2" key="1">
    <citation type="journal article" date="2011" name="Front. Microbiol.">
        <title>Two Strains of Crocosphaera watsonii with Highly Conserved Genomes are Distinguished by Strain-Specific Features.</title>
        <authorList>
            <person name="Bench S.R."/>
            <person name="Ilikchyan I.N."/>
            <person name="Tripp H.J."/>
            <person name="Zehr J.P."/>
        </authorList>
    </citation>
    <scope>NUCLEOTIDE SEQUENCE [LARGE SCALE GENOMIC DNA]</scope>
    <source>
        <strain evidence="1 2">WH 0003</strain>
    </source>
</reference>